<organism evidence="2 3">
    <name type="scientific">Marinicrinis sediminis</name>
    <dbReference type="NCBI Taxonomy" id="1652465"/>
    <lineage>
        <taxon>Bacteria</taxon>
        <taxon>Bacillati</taxon>
        <taxon>Bacillota</taxon>
        <taxon>Bacilli</taxon>
        <taxon>Bacillales</taxon>
        <taxon>Paenibacillaceae</taxon>
    </lineage>
</organism>
<dbReference type="Proteomes" id="UP001597497">
    <property type="component" value="Unassembled WGS sequence"/>
</dbReference>
<reference evidence="3" key="1">
    <citation type="journal article" date="2019" name="Int. J. Syst. Evol. Microbiol.">
        <title>The Global Catalogue of Microorganisms (GCM) 10K type strain sequencing project: providing services to taxonomists for standard genome sequencing and annotation.</title>
        <authorList>
            <consortium name="The Broad Institute Genomics Platform"/>
            <consortium name="The Broad Institute Genome Sequencing Center for Infectious Disease"/>
            <person name="Wu L."/>
            <person name="Ma J."/>
        </authorList>
    </citation>
    <scope>NUCLEOTIDE SEQUENCE [LARGE SCALE GENOMIC DNA]</scope>
    <source>
        <strain evidence="3">KCTC 33676</strain>
    </source>
</reference>
<gene>
    <name evidence="2" type="ORF">ACFSUC_05120</name>
</gene>
<evidence type="ECO:0000313" key="3">
    <source>
        <dbReference type="Proteomes" id="UP001597497"/>
    </source>
</evidence>
<keyword evidence="3" id="KW-1185">Reference proteome</keyword>
<dbReference type="EMBL" id="JBHUMM010000007">
    <property type="protein sequence ID" value="MFD2670988.1"/>
    <property type="molecule type" value="Genomic_DNA"/>
</dbReference>
<proteinExistence type="predicted"/>
<sequence>MFKWTLSIGLAIAMSGLLGSVSQEMANHPSRVQAPSDMQADIQNESSAERSGSDIQHANQGWRFEQVNGISLSDQKEDILRKLGKPDQIHQDPYFPETIQLQYDTMIIGMTQGSIDYVTVPRSADFIEVDGREIDIDKQEIYKRFGEPDSIASDGVAFCEGPYCMKVYWTDVAEGQAGAAKEIEQIDYFIDHTYQAVPDMDMKPEQEEIFL</sequence>
<dbReference type="RefSeq" id="WP_379928408.1">
    <property type="nucleotide sequence ID" value="NZ_JBHUMM010000007.1"/>
</dbReference>
<name>A0ABW5R7I1_9BACL</name>
<accession>A0ABW5R7I1</accession>
<protein>
    <submittedName>
        <fullName evidence="2">Uncharacterized protein</fullName>
    </submittedName>
</protein>
<feature type="region of interest" description="Disordered" evidence="1">
    <location>
        <begin position="28"/>
        <end position="56"/>
    </location>
</feature>
<evidence type="ECO:0000313" key="2">
    <source>
        <dbReference type="EMBL" id="MFD2670988.1"/>
    </source>
</evidence>
<comment type="caution">
    <text evidence="2">The sequence shown here is derived from an EMBL/GenBank/DDBJ whole genome shotgun (WGS) entry which is preliminary data.</text>
</comment>
<evidence type="ECO:0000256" key="1">
    <source>
        <dbReference type="SAM" id="MobiDB-lite"/>
    </source>
</evidence>